<reference evidence="1 2" key="4">
    <citation type="journal article" date="2011" name="BMC Genomics">
        <title>RNA-Seq improves annotation of protein-coding genes in the cucumber genome.</title>
        <authorList>
            <person name="Li Z."/>
            <person name="Zhang Z."/>
            <person name="Yan P."/>
            <person name="Huang S."/>
            <person name="Fei Z."/>
            <person name="Lin K."/>
        </authorList>
    </citation>
    <scope>NUCLEOTIDE SEQUENCE [LARGE SCALE GENOMIC DNA]</scope>
    <source>
        <strain evidence="2">cv. 9930</strain>
    </source>
</reference>
<accession>A0A0A0K261</accession>
<dbReference type="EMBL" id="CM002928">
    <property type="protein sequence ID" value="KGN43765.1"/>
    <property type="molecule type" value="Genomic_DNA"/>
</dbReference>
<keyword evidence="2" id="KW-1185">Reference proteome</keyword>
<reference evidence="1 2" key="1">
    <citation type="journal article" date="2009" name="Nat. Genet.">
        <title>The genome of the cucumber, Cucumis sativus L.</title>
        <authorList>
            <person name="Huang S."/>
            <person name="Li R."/>
            <person name="Zhang Z."/>
            <person name="Li L."/>
            <person name="Gu X."/>
            <person name="Fan W."/>
            <person name="Lucas W.J."/>
            <person name="Wang X."/>
            <person name="Xie B."/>
            <person name="Ni P."/>
            <person name="Ren Y."/>
            <person name="Zhu H."/>
            <person name="Li J."/>
            <person name="Lin K."/>
            <person name="Jin W."/>
            <person name="Fei Z."/>
            <person name="Li G."/>
            <person name="Staub J."/>
            <person name="Kilian A."/>
            <person name="van der Vossen E.A."/>
            <person name="Wu Y."/>
            <person name="Guo J."/>
            <person name="He J."/>
            <person name="Jia Z."/>
            <person name="Ren Y."/>
            <person name="Tian G."/>
            <person name="Lu Y."/>
            <person name="Ruan J."/>
            <person name="Qian W."/>
            <person name="Wang M."/>
            <person name="Huang Q."/>
            <person name="Li B."/>
            <person name="Xuan Z."/>
            <person name="Cao J."/>
            <person name="Asan"/>
            <person name="Wu Z."/>
            <person name="Zhang J."/>
            <person name="Cai Q."/>
            <person name="Bai Y."/>
            <person name="Zhao B."/>
            <person name="Han Y."/>
            <person name="Li Y."/>
            <person name="Li X."/>
            <person name="Wang S."/>
            <person name="Shi Q."/>
            <person name="Liu S."/>
            <person name="Cho W.K."/>
            <person name="Kim J.Y."/>
            <person name="Xu Y."/>
            <person name="Heller-Uszynska K."/>
            <person name="Miao H."/>
            <person name="Cheng Z."/>
            <person name="Zhang S."/>
            <person name="Wu J."/>
            <person name="Yang Y."/>
            <person name="Kang H."/>
            <person name="Li M."/>
            <person name="Liang H."/>
            <person name="Ren X."/>
            <person name="Shi Z."/>
            <person name="Wen M."/>
            <person name="Jian M."/>
            <person name="Yang H."/>
            <person name="Zhang G."/>
            <person name="Yang Z."/>
            <person name="Chen R."/>
            <person name="Liu S."/>
            <person name="Li J."/>
            <person name="Ma L."/>
            <person name="Liu H."/>
            <person name="Zhou Y."/>
            <person name="Zhao J."/>
            <person name="Fang X."/>
            <person name="Li G."/>
            <person name="Fang L."/>
            <person name="Li Y."/>
            <person name="Liu D."/>
            <person name="Zheng H."/>
            <person name="Zhang Y."/>
            <person name="Qin N."/>
            <person name="Li Z."/>
            <person name="Yang G."/>
            <person name="Yang S."/>
            <person name="Bolund L."/>
            <person name="Kristiansen K."/>
            <person name="Zheng H."/>
            <person name="Li S."/>
            <person name="Zhang X."/>
            <person name="Yang H."/>
            <person name="Wang J."/>
            <person name="Sun R."/>
            <person name="Zhang B."/>
            <person name="Jiang S."/>
            <person name="Wang J."/>
            <person name="Du Y."/>
            <person name="Li S."/>
        </authorList>
    </citation>
    <scope>NUCLEOTIDE SEQUENCE [LARGE SCALE GENOMIC DNA]</scope>
    <source>
        <strain evidence="2">cv. 9930</strain>
    </source>
</reference>
<evidence type="ECO:0000313" key="2">
    <source>
        <dbReference type="Proteomes" id="UP000029981"/>
    </source>
</evidence>
<dbReference type="Proteomes" id="UP000029981">
    <property type="component" value="Chromosome 7"/>
</dbReference>
<sequence>MAFFLRFITDPDRINDDALLITAETPWIRPERRKKIRRFVKALFSFRFDCFGWEKGRGEIGRFNTHNHLRDWY</sequence>
<organism evidence="1 2">
    <name type="scientific">Cucumis sativus</name>
    <name type="common">Cucumber</name>
    <dbReference type="NCBI Taxonomy" id="3659"/>
    <lineage>
        <taxon>Eukaryota</taxon>
        <taxon>Viridiplantae</taxon>
        <taxon>Streptophyta</taxon>
        <taxon>Embryophyta</taxon>
        <taxon>Tracheophyta</taxon>
        <taxon>Spermatophyta</taxon>
        <taxon>Magnoliopsida</taxon>
        <taxon>eudicotyledons</taxon>
        <taxon>Gunneridae</taxon>
        <taxon>Pentapetalae</taxon>
        <taxon>rosids</taxon>
        <taxon>fabids</taxon>
        <taxon>Cucurbitales</taxon>
        <taxon>Cucurbitaceae</taxon>
        <taxon>Benincaseae</taxon>
        <taxon>Cucumis</taxon>
    </lineage>
</organism>
<gene>
    <name evidence="1" type="ORF">Csa_7G066225</name>
</gene>
<name>A0A0A0K261_CUCSA</name>
<reference evidence="1 2" key="2">
    <citation type="journal article" date="2009" name="PLoS ONE">
        <title>An integrated genetic and cytogenetic map of the cucumber genome.</title>
        <authorList>
            <person name="Ren Y."/>
            <person name="Zhang Z."/>
            <person name="Liu J."/>
            <person name="Staub J.E."/>
            <person name="Han Y."/>
            <person name="Cheng Z."/>
            <person name="Li X."/>
            <person name="Lu J."/>
            <person name="Miao H."/>
            <person name="Kang H."/>
            <person name="Xie B."/>
            <person name="Gu X."/>
            <person name="Wang X."/>
            <person name="Du Y."/>
            <person name="Jin W."/>
            <person name="Huang S."/>
        </authorList>
    </citation>
    <scope>NUCLEOTIDE SEQUENCE [LARGE SCALE GENOMIC DNA]</scope>
    <source>
        <strain evidence="2">cv. 9930</strain>
    </source>
</reference>
<dbReference type="Gramene" id="KGN43765">
    <property type="protein sequence ID" value="KGN43765"/>
    <property type="gene ID" value="Csa_7G066225"/>
</dbReference>
<protein>
    <submittedName>
        <fullName evidence="1">Uncharacterized protein</fullName>
    </submittedName>
</protein>
<dbReference type="AlphaFoldDB" id="A0A0A0K261"/>
<evidence type="ECO:0000313" key="1">
    <source>
        <dbReference type="EMBL" id="KGN43765.1"/>
    </source>
</evidence>
<reference evidence="1 2" key="3">
    <citation type="journal article" date="2010" name="BMC Genomics">
        <title>Transcriptome sequencing and comparative analysis of cucumber flowers with different sex types.</title>
        <authorList>
            <person name="Guo S."/>
            <person name="Zheng Y."/>
            <person name="Joung J.G."/>
            <person name="Liu S."/>
            <person name="Zhang Z."/>
            <person name="Crasta O.R."/>
            <person name="Sobral B.W."/>
            <person name="Xu Y."/>
            <person name="Huang S."/>
            <person name="Fei Z."/>
        </authorList>
    </citation>
    <scope>NUCLEOTIDE SEQUENCE [LARGE SCALE GENOMIC DNA]</scope>
    <source>
        <strain evidence="2">cv. 9930</strain>
    </source>
</reference>
<proteinExistence type="predicted"/>